<gene>
    <name evidence="4" type="primary">TRM32_1</name>
    <name evidence="4" type="ORF">CK203_007372</name>
</gene>
<dbReference type="PANTHER" id="PTHR47071">
    <property type="entry name" value="PROTEIN TRM32"/>
    <property type="match status" value="1"/>
</dbReference>
<reference evidence="4 5" key="1">
    <citation type="journal article" date="2018" name="PLoS Genet.">
        <title>Population sequencing reveals clonal diversity and ancestral inbreeding in the grapevine cultivar Chardonnay.</title>
        <authorList>
            <person name="Roach M.J."/>
            <person name="Johnson D.L."/>
            <person name="Bohlmann J."/>
            <person name="van Vuuren H.J."/>
            <person name="Jones S.J."/>
            <person name="Pretorius I.S."/>
            <person name="Schmidt S.A."/>
            <person name="Borneman A.R."/>
        </authorList>
    </citation>
    <scope>NUCLEOTIDE SEQUENCE [LARGE SCALE GENOMIC DNA]</scope>
    <source>
        <strain evidence="5">cv. Chardonnay</strain>
        <tissue evidence="4">Leaf</tissue>
    </source>
</reference>
<protein>
    <submittedName>
        <fullName evidence="4">Protein TRM32</fullName>
    </submittedName>
</protein>
<comment type="caution">
    <text evidence="4">The sequence shown here is derived from an EMBL/GenBank/DDBJ whole genome shotgun (WGS) entry which is preliminary data.</text>
</comment>
<evidence type="ECO:0000313" key="4">
    <source>
        <dbReference type="EMBL" id="RVW65933.1"/>
    </source>
</evidence>
<feature type="region of interest" description="Disordered" evidence="1">
    <location>
        <begin position="381"/>
        <end position="417"/>
    </location>
</feature>
<feature type="compositionally biased region" description="Basic and acidic residues" evidence="1">
    <location>
        <begin position="381"/>
        <end position="408"/>
    </location>
</feature>
<evidence type="ECO:0000313" key="5">
    <source>
        <dbReference type="Proteomes" id="UP000288805"/>
    </source>
</evidence>
<feature type="domain" description="DUF3741" evidence="2">
    <location>
        <begin position="199"/>
        <end position="241"/>
    </location>
</feature>
<accession>A0A438G139</accession>
<name>A0A438G139_VITVI</name>
<evidence type="ECO:0000256" key="1">
    <source>
        <dbReference type="SAM" id="MobiDB-lite"/>
    </source>
</evidence>
<dbReference type="InterPro" id="IPR044257">
    <property type="entry name" value="TRM32-like"/>
</dbReference>
<dbReference type="Pfam" id="PF12552">
    <property type="entry name" value="DUF3741"/>
    <property type="match status" value="1"/>
</dbReference>
<evidence type="ECO:0000259" key="2">
    <source>
        <dbReference type="Pfam" id="PF12552"/>
    </source>
</evidence>
<dbReference type="InterPro" id="IPR025486">
    <property type="entry name" value="DUF4378"/>
</dbReference>
<proteinExistence type="predicted"/>
<sequence length="911" mass="102297">MGKPLRRQDSDVGVEENHPGCIWGIFHILDYHHWHTVKKILPHKWHRGRRHARCDKNLREHLIDSGTGTGKAQDCMDDEADQSVVKQPTTETNQANKRSGKARGKETGKKGGPIHRVLGFPGQPRLWRTVSIHHLEPSDPRLGERSTAAAVLPDPPILKASEELASGNFVDYLGHTRDAKKHGIFHKRSEKARKASVYQNIMDSDQLNRDISGHQLKECVDVLELLRINKELFVKILQDPDVGIANRFHSLQTSNSQIKLTKSGSFPTADLARRRNFKPSKLEHKQNEIWSFPKREKLLPSAQAPKLVASKSSKDVRVADDFIGSAPEQEKSLVKNQEDVNHLADTKQRTENATEESTKVSNLLVHGSLSTDENEVAEWRRESTIGQDGEDKPRDDSATDIPGYEHSKGGVYSRRTSFPNDSLDRYAQLFEHGFRREGRWHHSKSLKVTNENDFPSGGHGRKTARRNLSLPEFNFYCAQPNELSSDALCSGKPSRTYLDSTTNITRESHNEPKPVDFPSSTEECVALEAVVGTGFQKDLVDESDSYNPSIEYPAGSSVDLDYQNGFSENADELHMEKSYGQENILLTDAVAAETEDSKKIVQGSDSGPSVECPAGLMVGINDDSGLSEDMFEPIMAENSLSQEQEVDLEKNSNTELAQPSPDSVLESCFQDVITTPAKSTVSEGTELKPRRIDFDESDTLINSEGRSSTDELSHVYVTINHEKVKNGNKGAYNHFLDDEPVKKDEAEFNYVRDVLELSGFTGKEYLEAWHLLDQPLSPSVFEEMEACLPHENQCSKEEVGPSCDHQLLFDLVNQALLEIYQRSFTYCPRALSYSCRVHPMPVGHHVVEAVWANIRWRLSSGQEKELTLNDVVAGDLAKDDGWMNLQSETECLALEMEDMIFHELLDEMLCC</sequence>
<organism evidence="4 5">
    <name type="scientific">Vitis vinifera</name>
    <name type="common">Grape</name>
    <dbReference type="NCBI Taxonomy" id="29760"/>
    <lineage>
        <taxon>Eukaryota</taxon>
        <taxon>Viridiplantae</taxon>
        <taxon>Streptophyta</taxon>
        <taxon>Embryophyta</taxon>
        <taxon>Tracheophyta</taxon>
        <taxon>Spermatophyta</taxon>
        <taxon>Magnoliopsida</taxon>
        <taxon>eudicotyledons</taxon>
        <taxon>Gunneridae</taxon>
        <taxon>Pentapetalae</taxon>
        <taxon>rosids</taxon>
        <taxon>Vitales</taxon>
        <taxon>Vitaceae</taxon>
        <taxon>Viteae</taxon>
        <taxon>Vitis</taxon>
    </lineage>
</organism>
<feature type="region of interest" description="Disordered" evidence="1">
    <location>
        <begin position="63"/>
        <end position="118"/>
    </location>
</feature>
<dbReference type="Proteomes" id="UP000288805">
    <property type="component" value="Unassembled WGS sequence"/>
</dbReference>
<dbReference type="InterPro" id="IPR022212">
    <property type="entry name" value="DUF3741"/>
</dbReference>
<feature type="domain" description="DUF4378" evidence="3">
    <location>
        <begin position="747"/>
        <end position="907"/>
    </location>
</feature>
<dbReference type="Pfam" id="PF14309">
    <property type="entry name" value="DUF4378"/>
    <property type="match status" value="1"/>
</dbReference>
<dbReference type="PANTHER" id="PTHR47071:SF2">
    <property type="entry name" value="PROTEIN TRM32"/>
    <property type="match status" value="1"/>
</dbReference>
<dbReference type="AlphaFoldDB" id="A0A438G139"/>
<evidence type="ECO:0000259" key="3">
    <source>
        <dbReference type="Pfam" id="PF14309"/>
    </source>
</evidence>
<dbReference type="EMBL" id="QGNW01000684">
    <property type="protein sequence ID" value="RVW65933.1"/>
    <property type="molecule type" value="Genomic_DNA"/>
</dbReference>
<feature type="compositionally biased region" description="Polar residues" evidence="1">
    <location>
        <begin position="84"/>
        <end position="97"/>
    </location>
</feature>